<comment type="subcellular location">
    <subcellularLocation>
        <location evidence="1">Membrane</location>
        <topology evidence="1">Multi-pass membrane protein</topology>
    </subcellularLocation>
</comment>
<dbReference type="InterPro" id="IPR004254">
    <property type="entry name" value="AdipoR/HlyIII-related"/>
</dbReference>
<feature type="binding site" evidence="6">
    <location>
        <position position="194"/>
    </location>
    <ligand>
        <name>Zn(2+)</name>
        <dbReference type="ChEBI" id="CHEBI:29105"/>
    </ligand>
</feature>
<feature type="transmembrane region" description="Helical" evidence="7">
    <location>
        <begin position="161"/>
        <end position="183"/>
    </location>
</feature>
<sequence length="245" mass="26903">MENTATPSPAAIRDATPHQQQDPYWPVLATKDDIPAWLQNNEYIITGHPIPANSYKLSFHLWRCLHMETMDIWTHSTGMKTGNAFAFGIFLSSAALCFALSAAFYTLRSHSYKVTYYIFYCDPTLQRVYWTLNTSAAIASATSLFSTGGGGSKMRTLRGSVFSVLATTAMLPVFHGLVLLLGVSGGVDVWGHSHQLFHIGAVVGTFLQVRALATGFEFRQLDPSCSMEGVREVSEKEFSESVASS</sequence>
<keyword evidence="6" id="KW-0479">Metal-binding</keyword>
<evidence type="ECO:0000256" key="2">
    <source>
        <dbReference type="ARBA" id="ARBA00007018"/>
    </source>
</evidence>
<evidence type="ECO:0000256" key="6">
    <source>
        <dbReference type="PIRSR" id="PIRSR604254-1"/>
    </source>
</evidence>
<evidence type="ECO:0000313" key="8">
    <source>
        <dbReference type="EMBL" id="KAF2689298.1"/>
    </source>
</evidence>
<feature type="transmembrane region" description="Helical" evidence="7">
    <location>
        <begin position="84"/>
        <end position="107"/>
    </location>
</feature>
<proteinExistence type="inferred from homology"/>
<feature type="binding site" evidence="6">
    <location>
        <position position="198"/>
    </location>
    <ligand>
        <name>Zn(2+)</name>
        <dbReference type="ChEBI" id="CHEBI:29105"/>
    </ligand>
</feature>
<dbReference type="GO" id="GO:0046872">
    <property type="term" value="F:metal ion binding"/>
    <property type="evidence" value="ECO:0007669"/>
    <property type="project" value="UniProtKB-KW"/>
</dbReference>
<keyword evidence="3 7" id="KW-0812">Transmembrane</keyword>
<evidence type="ECO:0000256" key="4">
    <source>
        <dbReference type="ARBA" id="ARBA00022989"/>
    </source>
</evidence>
<evidence type="ECO:0000256" key="5">
    <source>
        <dbReference type="ARBA" id="ARBA00023136"/>
    </source>
</evidence>
<organism evidence="8 9">
    <name type="scientific">Lentithecium fluviatile CBS 122367</name>
    <dbReference type="NCBI Taxonomy" id="1168545"/>
    <lineage>
        <taxon>Eukaryota</taxon>
        <taxon>Fungi</taxon>
        <taxon>Dikarya</taxon>
        <taxon>Ascomycota</taxon>
        <taxon>Pezizomycotina</taxon>
        <taxon>Dothideomycetes</taxon>
        <taxon>Pleosporomycetidae</taxon>
        <taxon>Pleosporales</taxon>
        <taxon>Massarineae</taxon>
        <taxon>Lentitheciaceae</taxon>
        <taxon>Lentithecium</taxon>
    </lineage>
</organism>
<keyword evidence="4 7" id="KW-1133">Transmembrane helix</keyword>
<dbReference type="OrthoDB" id="529367at2759"/>
<dbReference type="PANTHER" id="PTHR20855:SF52">
    <property type="entry name" value="ADIPONECTIN RECEPTOR PROTEIN"/>
    <property type="match status" value="1"/>
</dbReference>
<comment type="similarity">
    <text evidence="2">Belongs to the ADIPOR family.</text>
</comment>
<gene>
    <name evidence="8" type="ORF">K458DRAFT_439670</name>
</gene>
<dbReference type="GO" id="GO:0016020">
    <property type="term" value="C:membrane"/>
    <property type="evidence" value="ECO:0007669"/>
    <property type="project" value="UniProtKB-SubCell"/>
</dbReference>
<reference evidence="8" key="1">
    <citation type="journal article" date="2020" name="Stud. Mycol.">
        <title>101 Dothideomycetes genomes: a test case for predicting lifestyles and emergence of pathogens.</title>
        <authorList>
            <person name="Haridas S."/>
            <person name="Albert R."/>
            <person name="Binder M."/>
            <person name="Bloem J."/>
            <person name="Labutti K."/>
            <person name="Salamov A."/>
            <person name="Andreopoulos B."/>
            <person name="Baker S."/>
            <person name="Barry K."/>
            <person name="Bills G."/>
            <person name="Bluhm B."/>
            <person name="Cannon C."/>
            <person name="Castanera R."/>
            <person name="Culley D."/>
            <person name="Daum C."/>
            <person name="Ezra D."/>
            <person name="Gonzalez J."/>
            <person name="Henrissat B."/>
            <person name="Kuo A."/>
            <person name="Liang C."/>
            <person name="Lipzen A."/>
            <person name="Lutzoni F."/>
            <person name="Magnuson J."/>
            <person name="Mondo S."/>
            <person name="Nolan M."/>
            <person name="Ohm R."/>
            <person name="Pangilinan J."/>
            <person name="Park H.-J."/>
            <person name="Ramirez L."/>
            <person name="Alfaro M."/>
            <person name="Sun H."/>
            <person name="Tritt A."/>
            <person name="Yoshinaga Y."/>
            <person name="Zwiers L.-H."/>
            <person name="Turgeon B."/>
            <person name="Goodwin S."/>
            <person name="Spatafora J."/>
            <person name="Crous P."/>
            <person name="Grigoriev I."/>
        </authorList>
    </citation>
    <scope>NUCLEOTIDE SEQUENCE</scope>
    <source>
        <strain evidence="8">CBS 122367</strain>
    </source>
</reference>
<evidence type="ECO:0000256" key="1">
    <source>
        <dbReference type="ARBA" id="ARBA00004141"/>
    </source>
</evidence>
<keyword evidence="6" id="KW-0862">Zinc</keyword>
<dbReference type="AlphaFoldDB" id="A0A6G1JFT4"/>
<evidence type="ECO:0000256" key="7">
    <source>
        <dbReference type="SAM" id="Phobius"/>
    </source>
</evidence>
<evidence type="ECO:0000256" key="3">
    <source>
        <dbReference type="ARBA" id="ARBA00022692"/>
    </source>
</evidence>
<evidence type="ECO:0000313" key="9">
    <source>
        <dbReference type="Proteomes" id="UP000799291"/>
    </source>
</evidence>
<keyword evidence="5 7" id="KW-0472">Membrane</keyword>
<dbReference type="PANTHER" id="PTHR20855">
    <property type="entry name" value="ADIPOR/PROGESTIN RECEPTOR-RELATED"/>
    <property type="match status" value="1"/>
</dbReference>
<accession>A0A6G1JFT4</accession>
<feature type="transmembrane region" description="Helical" evidence="7">
    <location>
        <begin position="127"/>
        <end position="149"/>
    </location>
</feature>
<dbReference type="GO" id="GO:0038023">
    <property type="term" value="F:signaling receptor activity"/>
    <property type="evidence" value="ECO:0007669"/>
    <property type="project" value="TreeGrafter"/>
</dbReference>
<dbReference type="EMBL" id="MU005572">
    <property type="protein sequence ID" value="KAF2689298.1"/>
    <property type="molecule type" value="Genomic_DNA"/>
</dbReference>
<name>A0A6G1JFT4_9PLEO</name>
<keyword evidence="9" id="KW-1185">Reference proteome</keyword>
<protein>
    <submittedName>
        <fullName evidence="8">Uncharacterized protein</fullName>
    </submittedName>
</protein>
<dbReference type="Proteomes" id="UP000799291">
    <property type="component" value="Unassembled WGS sequence"/>
</dbReference>